<gene>
    <name evidence="2" type="ORF">NE663_01875</name>
</gene>
<dbReference type="PANTHER" id="PTHR42983">
    <property type="entry name" value="DINITROGENASE IRON-MOLYBDENUM COFACTOR PROTEIN-RELATED"/>
    <property type="match status" value="1"/>
</dbReference>
<dbReference type="Gene3D" id="3.30.420.130">
    <property type="entry name" value="Dinitrogenase iron-molybdenum cofactor biosynthesis domain"/>
    <property type="match status" value="1"/>
</dbReference>
<reference evidence="2 3" key="1">
    <citation type="submission" date="2022-06" db="EMBL/GenBank/DDBJ databases">
        <title>Isolation of gut microbiota from human fecal samples.</title>
        <authorList>
            <person name="Pamer E.G."/>
            <person name="Barat B."/>
            <person name="Waligurski E."/>
            <person name="Medina S."/>
            <person name="Paddock L."/>
            <person name="Mostad J."/>
        </authorList>
    </citation>
    <scope>NUCLEOTIDE SEQUENCE [LARGE SCALE GENOMIC DNA]</scope>
    <source>
        <strain evidence="2 3">DFI.6.1</strain>
    </source>
</reference>
<evidence type="ECO:0000313" key="2">
    <source>
        <dbReference type="EMBL" id="MCQ5121008.1"/>
    </source>
</evidence>
<dbReference type="InterPro" id="IPR036105">
    <property type="entry name" value="DiNase_FeMo-co_biosyn_sf"/>
</dbReference>
<dbReference type="SUPFAM" id="SSF53146">
    <property type="entry name" value="Nitrogenase accessory factor-like"/>
    <property type="match status" value="1"/>
</dbReference>
<evidence type="ECO:0000259" key="1">
    <source>
        <dbReference type="Pfam" id="PF02579"/>
    </source>
</evidence>
<feature type="domain" description="Dinitrogenase iron-molybdenum cofactor biosynthesis" evidence="1">
    <location>
        <begin position="9"/>
        <end position="97"/>
    </location>
</feature>
<sequence>MKKIAIACDGDAVSSHFGHCEQFQIYAIEGETIQLAETIRNEGLEHGSIPALLAAHGAEAIIAGRMGQGAYQRFMDSHMIVKTGVSGKALSAAQAYANDTLESELVFCTHRHDETHHCHHQ</sequence>
<protein>
    <recommendedName>
        <fullName evidence="1">Dinitrogenase iron-molybdenum cofactor biosynthesis domain-containing protein</fullName>
    </recommendedName>
</protein>
<dbReference type="Proteomes" id="UP001524435">
    <property type="component" value="Unassembled WGS sequence"/>
</dbReference>
<dbReference type="EMBL" id="JANGCH010000002">
    <property type="protein sequence ID" value="MCQ5121008.1"/>
    <property type="molecule type" value="Genomic_DNA"/>
</dbReference>
<accession>A0ABT1SIF9</accession>
<comment type="caution">
    <text evidence="2">The sequence shown here is derived from an EMBL/GenBank/DDBJ whole genome shotgun (WGS) entry which is preliminary data.</text>
</comment>
<proteinExistence type="predicted"/>
<name>A0ABT1SIF9_9FIRM</name>
<dbReference type="InterPro" id="IPR003731">
    <property type="entry name" value="Di-Nase_FeMo-co_biosynth"/>
</dbReference>
<organism evidence="2 3">
    <name type="scientific">Massilicoli timonensis</name>
    <dbReference type="NCBI Taxonomy" id="2015901"/>
    <lineage>
        <taxon>Bacteria</taxon>
        <taxon>Bacillati</taxon>
        <taxon>Bacillota</taxon>
        <taxon>Erysipelotrichia</taxon>
        <taxon>Erysipelotrichales</taxon>
        <taxon>Erysipelotrichaceae</taxon>
        <taxon>Massilicoli</taxon>
    </lineage>
</organism>
<dbReference type="RefSeq" id="WP_256197339.1">
    <property type="nucleotide sequence ID" value="NZ_CANTYB010000067.1"/>
</dbReference>
<evidence type="ECO:0000313" key="3">
    <source>
        <dbReference type="Proteomes" id="UP001524435"/>
    </source>
</evidence>
<dbReference type="Pfam" id="PF02579">
    <property type="entry name" value="Nitro_FeMo-Co"/>
    <property type="match status" value="1"/>
</dbReference>
<keyword evidence="3" id="KW-1185">Reference proteome</keyword>
<dbReference type="PANTHER" id="PTHR42983:SF1">
    <property type="entry name" value="IRON-MOLYBDENUM PROTEIN"/>
    <property type="match status" value="1"/>
</dbReference>